<name>A0A1M2V2T5_TRAPU</name>
<keyword evidence="3" id="KW-1185">Reference proteome</keyword>
<dbReference type="AlphaFoldDB" id="A0A1M2V2T5"/>
<dbReference type="Proteomes" id="UP000184267">
    <property type="component" value="Unassembled WGS sequence"/>
</dbReference>
<protein>
    <submittedName>
        <fullName evidence="2">Uncharacterized protein</fullName>
    </submittedName>
</protein>
<dbReference type="EMBL" id="MNAD01001713">
    <property type="protein sequence ID" value="OJT01911.1"/>
    <property type="molecule type" value="Genomic_DNA"/>
</dbReference>
<reference evidence="2 3" key="1">
    <citation type="submission" date="2016-10" db="EMBL/GenBank/DDBJ databases">
        <title>Genome sequence of the basidiomycete white-rot fungus Trametes pubescens.</title>
        <authorList>
            <person name="Makela M.R."/>
            <person name="Granchi Z."/>
            <person name="Peng M."/>
            <person name="De Vries R.P."/>
            <person name="Grigoriev I."/>
            <person name="Riley R."/>
            <person name="Hilden K."/>
        </authorList>
    </citation>
    <scope>NUCLEOTIDE SEQUENCE [LARGE SCALE GENOMIC DNA]</scope>
    <source>
        <strain evidence="2 3">FBCC735</strain>
    </source>
</reference>
<dbReference type="OrthoDB" id="10292863at2759"/>
<comment type="caution">
    <text evidence="2">The sequence shown here is derived from an EMBL/GenBank/DDBJ whole genome shotgun (WGS) entry which is preliminary data.</text>
</comment>
<evidence type="ECO:0000313" key="2">
    <source>
        <dbReference type="EMBL" id="OJT01911.1"/>
    </source>
</evidence>
<gene>
    <name evidence="2" type="ORF">TRAPUB_7623</name>
</gene>
<evidence type="ECO:0000313" key="3">
    <source>
        <dbReference type="Proteomes" id="UP000184267"/>
    </source>
</evidence>
<sequence>MSGTKGRERKSKGKGSAVSALAFRQSVTDIRDARTRLSSVTVPPRTPAPARDDELRDAAVEDPLDVGVHVPWICDVLTGCSVQASAECPVFTRHEIEMLLLLSIPEGLFPLRSAGDVSRERTAEGSQRPHWMGGGIPADIGPINEERCAAMLEGCLMTMRRANNWGDNVDIVRTSSAFLATLYGVIEHLVGGGNEHTNS</sequence>
<accession>A0A1M2V2T5</accession>
<dbReference type="OMA" id="RRANNWG"/>
<feature type="region of interest" description="Disordered" evidence="1">
    <location>
        <begin position="34"/>
        <end position="54"/>
    </location>
</feature>
<organism evidence="2 3">
    <name type="scientific">Trametes pubescens</name>
    <name type="common">White-rot fungus</name>
    <dbReference type="NCBI Taxonomy" id="154538"/>
    <lineage>
        <taxon>Eukaryota</taxon>
        <taxon>Fungi</taxon>
        <taxon>Dikarya</taxon>
        <taxon>Basidiomycota</taxon>
        <taxon>Agaricomycotina</taxon>
        <taxon>Agaricomycetes</taxon>
        <taxon>Polyporales</taxon>
        <taxon>Polyporaceae</taxon>
        <taxon>Trametes</taxon>
    </lineage>
</organism>
<evidence type="ECO:0000256" key="1">
    <source>
        <dbReference type="SAM" id="MobiDB-lite"/>
    </source>
</evidence>
<proteinExistence type="predicted"/>